<name>X1JF35_9ZZZZ</name>
<proteinExistence type="predicted"/>
<dbReference type="EMBL" id="BARU01044282">
    <property type="protein sequence ID" value="GAH76944.1"/>
    <property type="molecule type" value="Genomic_DNA"/>
</dbReference>
<dbReference type="AlphaFoldDB" id="X1JF35"/>
<accession>X1JF35</accession>
<reference evidence="1" key="1">
    <citation type="journal article" date="2014" name="Front. Microbiol.">
        <title>High frequency of phylogenetically diverse reductive dehalogenase-homologous genes in deep subseafloor sedimentary metagenomes.</title>
        <authorList>
            <person name="Kawai M."/>
            <person name="Futagami T."/>
            <person name="Toyoda A."/>
            <person name="Takaki Y."/>
            <person name="Nishi S."/>
            <person name="Hori S."/>
            <person name="Arai W."/>
            <person name="Tsubouchi T."/>
            <person name="Morono Y."/>
            <person name="Uchiyama I."/>
            <person name="Ito T."/>
            <person name="Fujiyama A."/>
            <person name="Inagaki F."/>
            <person name="Takami H."/>
        </authorList>
    </citation>
    <scope>NUCLEOTIDE SEQUENCE</scope>
    <source>
        <strain evidence="1">Expedition CK06-06</strain>
    </source>
</reference>
<gene>
    <name evidence="1" type="ORF">S03H2_67593</name>
</gene>
<sequence length="39" mass="4623">MPQRLIKAQKRGQSLVNDNNWTEFKKLIDQVDKAYDEMA</sequence>
<protein>
    <submittedName>
        <fullName evidence="1">Uncharacterized protein</fullName>
    </submittedName>
</protein>
<evidence type="ECO:0000313" key="1">
    <source>
        <dbReference type="EMBL" id="GAH76944.1"/>
    </source>
</evidence>
<organism evidence="1">
    <name type="scientific">marine sediment metagenome</name>
    <dbReference type="NCBI Taxonomy" id="412755"/>
    <lineage>
        <taxon>unclassified sequences</taxon>
        <taxon>metagenomes</taxon>
        <taxon>ecological metagenomes</taxon>
    </lineage>
</organism>
<comment type="caution">
    <text evidence="1">The sequence shown here is derived from an EMBL/GenBank/DDBJ whole genome shotgun (WGS) entry which is preliminary data.</text>
</comment>